<name>A0A8W7PMD0_ANOCL</name>
<dbReference type="EnsemblMetazoa" id="ACOM033547-RA">
    <property type="protein sequence ID" value="ACOM033547-PA.1"/>
    <property type="gene ID" value="ACOM033547"/>
</dbReference>
<protein>
    <submittedName>
        <fullName evidence="1">Uncharacterized protein</fullName>
    </submittedName>
</protein>
<dbReference type="AlphaFoldDB" id="A0A8W7PMD0"/>
<proteinExistence type="predicted"/>
<reference evidence="1" key="1">
    <citation type="submission" date="2022-08" db="UniProtKB">
        <authorList>
            <consortium name="EnsemblMetazoa"/>
        </authorList>
    </citation>
    <scope>IDENTIFICATION</scope>
</reference>
<sequence>MANRFSMMERAENITQRRKRSWLRFRLIAAQILFTATHLGVLHGISILRYLRACRSAKAGQLTATEPTVKFSSRGSLMFANERGVVLYKIFNWRKPGGFAYKRNGLPLHSATLNMYKSSSRTHDCPMACSTSNTV</sequence>
<organism evidence="1">
    <name type="scientific">Anopheles coluzzii</name>
    <name type="common">African malaria mosquito</name>
    <dbReference type="NCBI Taxonomy" id="1518534"/>
    <lineage>
        <taxon>Eukaryota</taxon>
        <taxon>Metazoa</taxon>
        <taxon>Ecdysozoa</taxon>
        <taxon>Arthropoda</taxon>
        <taxon>Hexapoda</taxon>
        <taxon>Insecta</taxon>
        <taxon>Pterygota</taxon>
        <taxon>Neoptera</taxon>
        <taxon>Endopterygota</taxon>
        <taxon>Diptera</taxon>
        <taxon>Nematocera</taxon>
        <taxon>Culicoidea</taxon>
        <taxon>Culicidae</taxon>
        <taxon>Anophelinae</taxon>
        <taxon>Anopheles</taxon>
    </lineage>
</organism>
<accession>A0A8W7PMD0</accession>
<evidence type="ECO:0000313" key="1">
    <source>
        <dbReference type="EnsemblMetazoa" id="ACOM033547-PA.1"/>
    </source>
</evidence>
<dbReference type="Proteomes" id="UP000075882">
    <property type="component" value="Unassembled WGS sequence"/>
</dbReference>